<comment type="caution">
    <text evidence="11">The sequence shown here is derived from an EMBL/GenBank/DDBJ whole genome shotgun (WGS) entry which is preliminary data.</text>
</comment>
<dbReference type="InterPro" id="IPR018164">
    <property type="entry name" value="Ala-tRNA-synth_IIc_N"/>
</dbReference>
<keyword evidence="5 9" id="KW-0067">ATP-binding</keyword>
<dbReference type="NCBIfam" id="NF002436">
    <property type="entry name" value="PRK01584.1"/>
    <property type="match status" value="1"/>
</dbReference>
<dbReference type="PANTHER" id="PTHR11777">
    <property type="entry name" value="ALANYL-TRNA SYNTHETASE"/>
    <property type="match status" value="1"/>
</dbReference>
<sequence length="584" mass="65893">MTTKKLRQKYLDFFKSKDHTIIDGACLIPENDPTVLFTTAGIHPLVPYFMGEKHPGGNRLVNYQKCIRTGDIDDVGDDSHLTSFEMLGNWSLGDYFKEESIKYSFEFLTGKEWLNLDINKLAVTVFAGDEDAPKDDEAAKLWQEVGIPTNRIAYLGKKDNWWGPPGITGPCGPDTEIFYWVGEGEPSETSTPGTEPDNWLEIWNNVFILYNKTAEGKFEELANKNVDTGMGLERTVQILNGFDSVYQIDSIKPIYDKVLEMATDKDIIKAIRIITDHIRAACFIMGDDMGVGPSNLDQGYVVRRLIRSAIRRSREVGANDECITVLGKLIIDNNKDIYPELERNQQKIISELKVEEEKFLKVLDKGEVKVKEFIADGKISGEEAFQLYTSYGFPIEEIQRLGVEVDMEDFNQRIKSHQDLSRQGAEQKFAGGLADHGEMATKYHTTTHLLQAALRKVLGDHIAQKGSNITAERLRFDFSHPDKLRDDQREQVETLVNDYIRMDLPITCEELSVEEAKNTGALGLFNQKYGDKVKVYTIGEGNNIISREICGGPHVKKTGELGQFKIKKEQASSAGVRRIKAVLE</sequence>
<dbReference type="SUPFAM" id="SSF101353">
    <property type="entry name" value="Putative anticodon-binding domain of alanyl-tRNA synthetase (AlaRS)"/>
    <property type="match status" value="1"/>
</dbReference>
<comment type="domain">
    <text evidence="9">Consists of three domains; the N-terminal catalytic domain, the editing domain and the C-terminal C-Ala domain. The editing domain removes incorrectly charged amino acids, while the C-Ala domain, along with tRNA(Ala), serves as a bridge to cooperatively bring together the editing and aminoacylation centers thus stimulating deacylation of misacylated tRNAs.</text>
</comment>
<comment type="function">
    <text evidence="9">Catalyzes the attachment of alanine to tRNA(Ala) in a two-step reaction: alanine is first activated by ATP to form Ala-AMP and then transferred to the acceptor end of tRNA(Ala). Also edits incorrectly charged Ser-tRNA(Ala) and Gly-tRNA(Ala) via its editing domain.</text>
</comment>
<comment type="subcellular location">
    <subcellularLocation>
        <location evidence="9">Cytoplasm</location>
    </subcellularLocation>
</comment>
<protein>
    <recommendedName>
        <fullName evidence="9">Alanine--tRNA ligase</fullName>
        <ecNumber evidence="9">6.1.1.7</ecNumber>
    </recommendedName>
    <alternativeName>
        <fullName evidence="9">Alanyl-tRNA synthetase</fullName>
        <shortName evidence="9">AlaRS</shortName>
    </alternativeName>
</protein>
<feature type="binding site" evidence="9">
    <location>
        <position position="554"/>
    </location>
    <ligand>
        <name>Zn(2+)</name>
        <dbReference type="ChEBI" id="CHEBI:29105"/>
    </ligand>
</feature>
<dbReference type="Gene3D" id="3.30.54.20">
    <property type="match status" value="1"/>
</dbReference>
<organism evidence="11 12">
    <name type="scientific">Candidatus Komeilibacteria bacterium CG_4_10_14_0_8_um_filter_37_78</name>
    <dbReference type="NCBI Taxonomy" id="1974471"/>
    <lineage>
        <taxon>Bacteria</taxon>
        <taxon>Candidatus Komeiliibacteriota</taxon>
    </lineage>
</organism>
<dbReference type="PANTHER" id="PTHR11777:SF9">
    <property type="entry name" value="ALANINE--TRNA LIGASE, CYTOPLASMIC"/>
    <property type="match status" value="1"/>
</dbReference>
<dbReference type="PRINTS" id="PR00980">
    <property type="entry name" value="TRNASYNTHALA"/>
</dbReference>
<feature type="binding site" evidence="9">
    <location>
        <position position="448"/>
    </location>
    <ligand>
        <name>Zn(2+)</name>
        <dbReference type="ChEBI" id="CHEBI:29105"/>
    </ligand>
</feature>
<dbReference type="Pfam" id="PF01411">
    <property type="entry name" value="tRNA-synt_2c"/>
    <property type="match status" value="1"/>
</dbReference>
<keyword evidence="9" id="KW-0479">Metal-binding</keyword>
<evidence type="ECO:0000256" key="8">
    <source>
        <dbReference type="ARBA" id="ARBA00023146"/>
    </source>
</evidence>
<keyword evidence="8 9" id="KW-0030">Aminoacyl-tRNA synthetase</keyword>
<evidence type="ECO:0000256" key="1">
    <source>
        <dbReference type="ARBA" id="ARBA00008226"/>
    </source>
</evidence>
<comment type="cofactor">
    <cofactor evidence="9">
        <name>Zn(2+)</name>
        <dbReference type="ChEBI" id="CHEBI:29105"/>
    </cofactor>
    <text evidence="9">Binds 1 zinc ion per subunit.</text>
</comment>
<evidence type="ECO:0000259" key="10">
    <source>
        <dbReference type="PROSITE" id="PS50860"/>
    </source>
</evidence>
<accession>A0A2M7RD56</accession>
<dbReference type="InterPro" id="IPR045864">
    <property type="entry name" value="aa-tRNA-synth_II/BPL/LPL"/>
</dbReference>
<dbReference type="GO" id="GO:0002161">
    <property type="term" value="F:aminoacyl-tRNA deacylase activity"/>
    <property type="evidence" value="ECO:0007669"/>
    <property type="project" value="TreeGrafter"/>
</dbReference>
<dbReference type="InterPro" id="IPR012947">
    <property type="entry name" value="tRNA_SAD"/>
</dbReference>
<comment type="catalytic activity">
    <reaction evidence="9">
        <text>tRNA(Ala) + L-alanine + ATP = L-alanyl-tRNA(Ala) + AMP + diphosphate</text>
        <dbReference type="Rhea" id="RHEA:12540"/>
        <dbReference type="Rhea" id="RHEA-COMP:9657"/>
        <dbReference type="Rhea" id="RHEA-COMP:9923"/>
        <dbReference type="ChEBI" id="CHEBI:30616"/>
        <dbReference type="ChEBI" id="CHEBI:33019"/>
        <dbReference type="ChEBI" id="CHEBI:57972"/>
        <dbReference type="ChEBI" id="CHEBI:78442"/>
        <dbReference type="ChEBI" id="CHEBI:78497"/>
        <dbReference type="ChEBI" id="CHEBI:456215"/>
        <dbReference type="EC" id="6.1.1.7"/>
    </reaction>
</comment>
<evidence type="ECO:0000256" key="2">
    <source>
        <dbReference type="ARBA" id="ARBA00022555"/>
    </source>
</evidence>
<dbReference type="GO" id="GO:0000049">
    <property type="term" value="F:tRNA binding"/>
    <property type="evidence" value="ECO:0007669"/>
    <property type="project" value="UniProtKB-KW"/>
</dbReference>
<keyword evidence="7 9" id="KW-0648">Protein biosynthesis</keyword>
<dbReference type="Gene3D" id="3.30.930.10">
    <property type="entry name" value="Bira Bifunctional Protein, Domain 2"/>
    <property type="match status" value="1"/>
</dbReference>
<dbReference type="HAMAP" id="MF_00036_B">
    <property type="entry name" value="Ala_tRNA_synth_B"/>
    <property type="match status" value="1"/>
</dbReference>
<dbReference type="FunFam" id="3.30.980.10:FF:000004">
    <property type="entry name" value="Alanine--tRNA ligase, cytoplasmic"/>
    <property type="match status" value="1"/>
</dbReference>
<dbReference type="Gene3D" id="3.30.980.10">
    <property type="entry name" value="Threonyl-trna Synthetase, Chain A, domain 2"/>
    <property type="match status" value="1"/>
</dbReference>
<name>A0A2M7RD56_9BACT</name>
<dbReference type="InterPro" id="IPR018163">
    <property type="entry name" value="Thr/Ala-tRNA-synth_IIc_edit"/>
</dbReference>
<dbReference type="GO" id="GO:0008270">
    <property type="term" value="F:zinc ion binding"/>
    <property type="evidence" value="ECO:0007669"/>
    <property type="project" value="UniProtKB-UniRule"/>
</dbReference>
<comment type="similarity">
    <text evidence="1 9">Belongs to the class-II aminoacyl-tRNA synthetase family.</text>
</comment>
<proteinExistence type="inferred from homology"/>
<dbReference type="GO" id="GO:0005829">
    <property type="term" value="C:cytosol"/>
    <property type="evidence" value="ECO:0007669"/>
    <property type="project" value="TreeGrafter"/>
</dbReference>
<dbReference type="SMART" id="SM00863">
    <property type="entry name" value="tRNA_SAD"/>
    <property type="match status" value="1"/>
</dbReference>
<dbReference type="InterPro" id="IPR018162">
    <property type="entry name" value="Ala-tRNA-ligase_IIc_anticod-bd"/>
</dbReference>
<dbReference type="GO" id="GO:0004813">
    <property type="term" value="F:alanine-tRNA ligase activity"/>
    <property type="evidence" value="ECO:0007669"/>
    <property type="project" value="UniProtKB-UniRule"/>
</dbReference>
<keyword evidence="3 9" id="KW-0436">Ligase</keyword>
<evidence type="ECO:0000313" key="12">
    <source>
        <dbReference type="Proteomes" id="UP000228689"/>
    </source>
</evidence>
<dbReference type="CDD" id="cd00673">
    <property type="entry name" value="AlaRS_core"/>
    <property type="match status" value="1"/>
</dbReference>
<reference evidence="12" key="1">
    <citation type="submission" date="2017-09" db="EMBL/GenBank/DDBJ databases">
        <title>Depth-based differentiation of microbial function through sediment-hosted aquifers and enrichment of novel symbionts in the deep terrestrial subsurface.</title>
        <authorList>
            <person name="Probst A.J."/>
            <person name="Ladd B."/>
            <person name="Jarett J.K."/>
            <person name="Geller-Mcgrath D.E."/>
            <person name="Sieber C.M.K."/>
            <person name="Emerson J.B."/>
            <person name="Anantharaman K."/>
            <person name="Thomas B.C."/>
            <person name="Malmstrom R."/>
            <person name="Stieglmeier M."/>
            <person name="Klingl A."/>
            <person name="Woyke T."/>
            <person name="Ryan C.M."/>
            <person name="Banfield J.F."/>
        </authorList>
    </citation>
    <scope>NUCLEOTIDE SEQUENCE [LARGE SCALE GENOMIC DNA]</scope>
</reference>
<dbReference type="InterPro" id="IPR050058">
    <property type="entry name" value="Ala-tRNA_ligase"/>
</dbReference>
<evidence type="ECO:0000313" key="11">
    <source>
        <dbReference type="EMBL" id="PIY94547.1"/>
    </source>
</evidence>
<dbReference type="InterPro" id="IPR018165">
    <property type="entry name" value="Ala-tRNA-synth_IIc_core"/>
</dbReference>
<evidence type="ECO:0000256" key="5">
    <source>
        <dbReference type="ARBA" id="ARBA00022840"/>
    </source>
</evidence>
<gene>
    <name evidence="9" type="primary">alaS</name>
    <name evidence="11" type="ORF">COY67_02290</name>
</gene>
<dbReference type="InterPro" id="IPR002318">
    <property type="entry name" value="Ala-tRNA-lgiase_IIc"/>
</dbReference>
<keyword evidence="4 9" id="KW-0547">Nucleotide-binding</keyword>
<feature type="binding site" evidence="9">
    <location>
        <position position="550"/>
    </location>
    <ligand>
        <name>Zn(2+)</name>
        <dbReference type="ChEBI" id="CHEBI:29105"/>
    </ligand>
</feature>
<evidence type="ECO:0000256" key="6">
    <source>
        <dbReference type="ARBA" id="ARBA00022884"/>
    </source>
</evidence>
<feature type="domain" description="Alanyl-transfer RNA synthetases family profile" evidence="10">
    <location>
        <begin position="1"/>
        <end position="584"/>
    </location>
</feature>
<evidence type="ECO:0000256" key="7">
    <source>
        <dbReference type="ARBA" id="ARBA00022917"/>
    </source>
</evidence>
<dbReference type="SUPFAM" id="SSF55681">
    <property type="entry name" value="Class II aaRS and biotin synthetases"/>
    <property type="match status" value="1"/>
</dbReference>
<dbReference type="Proteomes" id="UP000228689">
    <property type="component" value="Unassembled WGS sequence"/>
</dbReference>
<feature type="binding site" evidence="9">
    <location>
        <position position="444"/>
    </location>
    <ligand>
        <name>Zn(2+)</name>
        <dbReference type="ChEBI" id="CHEBI:29105"/>
    </ligand>
</feature>
<dbReference type="GO" id="GO:0006419">
    <property type="term" value="P:alanyl-tRNA aminoacylation"/>
    <property type="evidence" value="ECO:0007669"/>
    <property type="project" value="UniProtKB-UniRule"/>
</dbReference>
<keyword evidence="9" id="KW-0963">Cytoplasm</keyword>
<dbReference type="EMBL" id="PFMC01000061">
    <property type="protein sequence ID" value="PIY94547.1"/>
    <property type="molecule type" value="Genomic_DNA"/>
</dbReference>
<keyword evidence="2 9" id="KW-0820">tRNA-binding</keyword>
<dbReference type="AlphaFoldDB" id="A0A2M7RD56"/>
<dbReference type="Pfam" id="PF07973">
    <property type="entry name" value="tRNA_SAD"/>
    <property type="match status" value="1"/>
</dbReference>
<dbReference type="EC" id="6.1.1.7" evidence="9"/>
<evidence type="ECO:0000256" key="9">
    <source>
        <dbReference type="HAMAP-Rule" id="MF_00036"/>
    </source>
</evidence>
<dbReference type="GO" id="GO:0005524">
    <property type="term" value="F:ATP binding"/>
    <property type="evidence" value="ECO:0007669"/>
    <property type="project" value="UniProtKB-UniRule"/>
</dbReference>
<evidence type="ECO:0000256" key="4">
    <source>
        <dbReference type="ARBA" id="ARBA00022741"/>
    </source>
</evidence>
<evidence type="ECO:0000256" key="3">
    <source>
        <dbReference type="ARBA" id="ARBA00022598"/>
    </source>
</evidence>
<dbReference type="InterPro" id="IPR023033">
    <property type="entry name" value="Ala_tRNA_ligase_euk/bac"/>
</dbReference>
<keyword evidence="9" id="KW-0862">Zinc</keyword>
<dbReference type="SUPFAM" id="SSF55186">
    <property type="entry name" value="ThrRS/AlaRS common domain"/>
    <property type="match status" value="1"/>
</dbReference>
<dbReference type="PROSITE" id="PS50860">
    <property type="entry name" value="AA_TRNA_LIGASE_II_ALA"/>
    <property type="match status" value="1"/>
</dbReference>
<keyword evidence="6 9" id="KW-0694">RNA-binding</keyword>